<keyword evidence="2 6" id="KW-0238">DNA-binding</keyword>
<dbReference type="Gene3D" id="3.40.50.2300">
    <property type="match status" value="1"/>
</dbReference>
<feature type="domain" description="HTH luxR-type" evidence="4">
    <location>
        <begin position="141"/>
        <end position="206"/>
    </location>
</feature>
<dbReference type="AlphaFoldDB" id="A0A3P3WEB4"/>
<dbReference type="GO" id="GO:0000160">
    <property type="term" value="P:phosphorelay signal transduction system"/>
    <property type="evidence" value="ECO:0007669"/>
    <property type="project" value="InterPro"/>
</dbReference>
<feature type="modified residue" description="4-aspartylphosphate" evidence="3">
    <location>
        <position position="55"/>
    </location>
</feature>
<evidence type="ECO:0000256" key="2">
    <source>
        <dbReference type="ARBA" id="ARBA00023125"/>
    </source>
</evidence>
<dbReference type="SMART" id="SM00421">
    <property type="entry name" value="HTH_LUXR"/>
    <property type="match status" value="1"/>
</dbReference>
<dbReference type="Pfam" id="PF00196">
    <property type="entry name" value="GerE"/>
    <property type="match status" value="1"/>
</dbReference>
<dbReference type="Proteomes" id="UP000275719">
    <property type="component" value="Unassembled WGS sequence"/>
</dbReference>
<keyword evidence="1 3" id="KW-0597">Phosphoprotein</keyword>
<name>A0A3P3WEB4_9FLAO</name>
<reference evidence="6 7" key="1">
    <citation type="submission" date="2018-11" db="EMBL/GenBank/DDBJ databases">
        <title>Flavobacterium sp. nov., YIM 102701-2 draft genome.</title>
        <authorList>
            <person name="Li G."/>
            <person name="Jiang Y."/>
        </authorList>
    </citation>
    <scope>NUCLEOTIDE SEQUENCE [LARGE SCALE GENOMIC DNA]</scope>
    <source>
        <strain evidence="6 7">YIM 102701-2</strain>
    </source>
</reference>
<dbReference type="SMART" id="SM00448">
    <property type="entry name" value="REC"/>
    <property type="match status" value="1"/>
</dbReference>
<dbReference type="SUPFAM" id="SSF52172">
    <property type="entry name" value="CheY-like"/>
    <property type="match status" value="1"/>
</dbReference>
<evidence type="ECO:0000313" key="6">
    <source>
        <dbReference type="EMBL" id="RRJ92748.1"/>
    </source>
</evidence>
<dbReference type="PROSITE" id="PS50043">
    <property type="entry name" value="HTH_LUXR_2"/>
    <property type="match status" value="1"/>
</dbReference>
<accession>A0A3P3WEB4</accession>
<dbReference type="OrthoDB" id="9795108at2"/>
<evidence type="ECO:0000256" key="3">
    <source>
        <dbReference type="PROSITE-ProRule" id="PRU00169"/>
    </source>
</evidence>
<organism evidence="6 7">
    <name type="scientific">Paenimyroides tangerinum</name>
    <dbReference type="NCBI Taxonomy" id="2488728"/>
    <lineage>
        <taxon>Bacteria</taxon>
        <taxon>Pseudomonadati</taxon>
        <taxon>Bacteroidota</taxon>
        <taxon>Flavobacteriia</taxon>
        <taxon>Flavobacteriales</taxon>
        <taxon>Flavobacteriaceae</taxon>
        <taxon>Paenimyroides</taxon>
    </lineage>
</organism>
<evidence type="ECO:0000256" key="1">
    <source>
        <dbReference type="ARBA" id="ARBA00022553"/>
    </source>
</evidence>
<dbReference type="PANTHER" id="PTHR43214">
    <property type="entry name" value="TWO-COMPONENT RESPONSE REGULATOR"/>
    <property type="match status" value="1"/>
</dbReference>
<dbReference type="GO" id="GO:0006355">
    <property type="term" value="P:regulation of DNA-templated transcription"/>
    <property type="evidence" value="ECO:0007669"/>
    <property type="project" value="InterPro"/>
</dbReference>
<dbReference type="InterPro" id="IPR001789">
    <property type="entry name" value="Sig_transdc_resp-reg_receiver"/>
</dbReference>
<feature type="domain" description="Response regulatory" evidence="5">
    <location>
        <begin position="2"/>
        <end position="120"/>
    </location>
</feature>
<dbReference type="GO" id="GO:0003677">
    <property type="term" value="F:DNA binding"/>
    <property type="evidence" value="ECO:0007669"/>
    <property type="project" value="UniProtKB-KW"/>
</dbReference>
<dbReference type="CDD" id="cd17535">
    <property type="entry name" value="REC_NarL-like"/>
    <property type="match status" value="1"/>
</dbReference>
<proteinExistence type="predicted"/>
<dbReference type="InterPro" id="IPR058245">
    <property type="entry name" value="NreC/VraR/RcsB-like_REC"/>
</dbReference>
<evidence type="ECO:0000313" key="7">
    <source>
        <dbReference type="Proteomes" id="UP000275719"/>
    </source>
</evidence>
<dbReference type="SUPFAM" id="SSF46894">
    <property type="entry name" value="C-terminal effector domain of the bipartite response regulators"/>
    <property type="match status" value="1"/>
</dbReference>
<dbReference type="Pfam" id="PF00072">
    <property type="entry name" value="Response_reg"/>
    <property type="match status" value="1"/>
</dbReference>
<sequence>MRLAIIEDHNIVRKGLIEIISNFGNFDFVIEAENGKDFIEKCNQTEFLPEVCIVDIKMPEMDGFQLVNYLRTNFPKIKILILTTYDEEYFLIKMIKLGVNGYLLKDCHPKELKSALMAIDKNSYFYNNIFSKRLQKLVETSFIKLPNITENEKIFLKICGEDLTYSQIAQKLNKTQRSIEGYRDSLFNKFDVNNRASLVLLAIKLGIIKI</sequence>
<dbReference type="EMBL" id="RQVQ01000003">
    <property type="protein sequence ID" value="RRJ92748.1"/>
    <property type="molecule type" value="Genomic_DNA"/>
</dbReference>
<keyword evidence="7" id="KW-1185">Reference proteome</keyword>
<dbReference type="RefSeq" id="WP_125016755.1">
    <property type="nucleotide sequence ID" value="NZ_RQVQ01000003.1"/>
</dbReference>
<gene>
    <name evidence="6" type="ORF">EG240_01650</name>
</gene>
<dbReference type="PANTHER" id="PTHR43214:SF43">
    <property type="entry name" value="TWO-COMPONENT RESPONSE REGULATOR"/>
    <property type="match status" value="1"/>
</dbReference>
<dbReference type="InterPro" id="IPR000792">
    <property type="entry name" value="Tscrpt_reg_LuxR_C"/>
</dbReference>
<protein>
    <submittedName>
        <fullName evidence="6">DNA-binding response regulator</fullName>
    </submittedName>
</protein>
<dbReference type="InterPro" id="IPR016032">
    <property type="entry name" value="Sig_transdc_resp-reg_C-effctor"/>
</dbReference>
<comment type="caution">
    <text evidence="6">The sequence shown here is derived from an EMBL/GenBank/DDBJ whole genome shotgun (WGS) entry which is preliminary data.</text>
</comment>
<dbReference type="PROSITE" id="PS50110">
    <property type="entry name" value="RESPONSE_REGULATORY"/>
    <property type="match status" value="1"/>
</dbReference>
<dbReference type="InterPro" id="IPR011006">
    <property type="entry name" value="CheY-like_superfamily"/>
</dbReference>
<evidence type="ECO:0000259" key="4">
    <source>
        <dbReference type="PROSITE" id="PS50043"/>
    </source>
</evidence>
<evidence type="ECO:0000259" key="5">
    <source>
        <dbReference type="PROSITE" id="PS50110"/>
    </source>
</evidence>
<dbReference type="InterPro" id="IPR039420">
    <property type="entry name" value="WalR-like"/>
</dbReference>